<organism evidence="2 3">
    <name type="scientific">Gryllus longicercus</name>
    <dbReference type="NCBI Taxonomy" id="2509291"/>
    <lineage>
        <taxon>Eukaryota</taxon>
        <taxon>Metazoa</taxon>
        <taxon>Ecdysozoa</taxon>
        <taxon>Arthropoda</taxon>
        <taxon>Hexapoda</taxon>
        <taxon>Insecta</taxon>
        <taxon>Pterygota</taxon>
        <taxon>Neoptera</taxon>
        <taxon>Polyneoptera</taxon>
        <taxon>Orthoptera</taxon>
        <taxon>Ensifera</taxon>
        <taxon>Gryllidea</taxon>
        <taxon>Grylloidea</taxon>
        <taxon>Gryllidae</taxon>
        <taxon>Gryllinae</taxon>
        <taxon>Gryllus</taxon>
    </lineage>
</organism>
<comment type="caution">
    <text evidence="2">The sequence shown here is derived from an EMBL/GenBank/DDBJ whole genome shotgun (WGS) entry which is preliminary data.</text>
</comment>
<feature type="region of interest" description="Disordered" evidence="1">
    <location>
        <begin position="1"/>
        <end position="43"/>
    </location>
</feature>
<evidence type="ECO:0000313" key="2">
    <source>
        <dbReference type="EMBL" id="KAK7789551.1"/>
    </source>
</evidence>
<dbReference type="Proteomes" id="UP001378592">
    <property type="component" value="Unassembled WGS sequence"/>
</dbReference>
<feature type="compositionally biased region" description="Acidic residues" evidence="1">
    <location>
        <begin position="1"/>
        <end position="11"/>
    </location>
</feature>
<keyword evidence="3" id="KW-1185">Reference proteome</keyword>
<feature type="region of interest" description="Disordered" evidence="1">
    <location>
        <begin position="212"/>
        <end position="244"/>
    </location>
</feature>
<name>A0AAN9V0W9_9ORTH</name>
<protein>
    <submittedName>
        <fullName evidence="2">Uncharacterized protein</fullName>
    </submittedName>
</protein>
<accession>A0AAN9V0W9</accession>
<proteinExistence type="predicted"/>
<reference evidence="2 3" key="1">
    <citation type="submission" date="2024-03" db="EMBL/GenBank/DDBJ databases">
        <title>The genome assembly and annotation of the cricket Gryllus longicercus Weissman &amp; Gray.</title>
        <authorList>
            <person name="Szrajer S."/>
            <person name="Gray D."/>
            <person name="Ylla G."/>
        </authorList>
    </citation>
    <scope>NUCLEOTIDE SEQUENCE [LARGE SCALE GENOMIC DNA]</scope>
    <source>
        <strain evidence="2">DAG 2021-001</strain>
        <tissue evidence="2">Whole body minus gut</tissue>
    </source>
</reference>
<sequence>MVKILEDEENNILDGVVPELDQDGAPVEPIGDPAPEEPQNAGEPEGEFIDVMAIIQQLAQDCIVFQSILNDLEKEINELFANNGQGEENLDLEVENADGDDDPVQLLAILYNEVLEFYQAHPDLPNPFLIEDAPSNDNNEVFNLEGENMGAENMEDNNLGDDEWDNIPMEECGSNIGFESEEDINLMDVKQGGEKLMDKKLFDEILEGKIENEIMTQNQDGNATDDDGGNGKEEDDDISSLSSDISAISMDGNLVDDVFLTISDEVADDQIE</sequence>
<dbReference type="AlphaFoldDB" id="A0AAN9V0W9"/>
<evidence type="ECO:0000256" key="1">
    <source>
        <dbReference type="SAM" id="MobiDB-lite"/>
    </source>
</evidence>
<evidence type="ECO:0000313" key="3">
    <source>
        <dbReference type="Proteomes" id="UP001378592"/>
    </source>
</evidence>
<dbReference type="EMBL" id="JAZDUA010000737">
    <property type="protein sequence ID" value="KAK7789551.1"/>
    <property type="molecule type" value="Genomic_DNA"/>
</dbReference>
<gene>
    <name evidence="2" type="ORF">R5R35_007345</name>
</gene>
<feature type="compositionally biased region" description="Acidic residues" evidence="1">
    <location>
        <begin position="223"/>
        <end position="238"/>
    </location>
</feature>